<dbReference type="NCBIfam" id="TIGR03534">
    <property type="entry name" value="RF_mod_PrmC"/>
    <property type="match status" value="1"/>
</dbReference>
<dbReference type="Gene3D" id="1.10.8.10">
    <property type="entry name" value="DNA helicase RuvA subunit, C-terminal domain"/>
    <property type="match status" value="1"/>
</dbReference>
<dbReference type="NCBIfam" id="TIGR00536">
    <property type="entry name" value="hemK_fam"/>
    <property type="match status" value="1"/>
</dbReference>
<evidence type="ECO:0000259" key="6">
    <source>
        <dbReference type="Pfam" id="PF05175"/>
    </source>
</evidence>
<evidence type="ECO:0000256" key="1">
    <source>
        <dbReference type="ARBA" id="ARBA00022603"/>
    </source>
</evidence>
<feature type="domain" description="Release factor glutamine methyltransferase N-terminal" evidence="7">
    <location>
        <begin position="18"/>
        <end position="81"/>
    </location>
</feature>
<evidence type="ECO:0000259" key="7">
    <source>
        <dbReference type="Pfam" id="PF17827"/>
    </source>
</evidence>
<dbReference type="InterPro" id="IPR029063">
    <property type="entry name" value="SAM-dependent_MTases_sf"/>
</dbReference>
<evidence type="ECO:0000256" key="5">
    <source>
        <dbReference type="HAMAP-Rule" id="MF_02126"/>
    </source>
</evidence>
<accession>A0ABX8UTX4</accession>
<dbReference type="CDD" id="cd02440">
    <property type="entry name" value="AdoMet_MTases"/>
    <property type="match status" value="1"/>
</dbReference>
<dbReference type="InterPro" id="IPR050320">
    <property type="entry name" value="N5-glutamine_MTase"/>
</dbReference>
<dbReference type="HAMAP" id="MF_02126">
    <property type="entry name" value="RF_methyltr_PrmC"/>
    <property type="match status" value="1"/>
</dbReference>
<evidence type="ECO:0000256" key="3">
    <source>
        <dbReference type="ARBA" id="ARBA00022691"/>
    </source>
</evidence>
<dbReference type="InterPro" id="IPR040758">
    <property type="entry name" value="PrmC_N"/>
</dbReference>
<evidence type="ECO:0000256" key="2">
    <source>
        <dbReference type="ARBA" id="ARBA00022679"/>
    </source>
</evidence>
<feature type="binding site" evidence="5">
    <location>
        <position position="200"/>
    </location>
    <ligand>
        <name>S-adenosyl-L-methionine</name>
        <dbReference type="ChEBI" id="CHEBI:59789"/>
    </ligand>
</feature>
<gene>
    <name evidence="5 8" type="primary">prmC</name>
    <name evidence="8" type="ORF">KZJ38_03610</name>
</gene>
<dbReference type="InterPro" id="IPR007848">
    <property type="entry name" value="Small_mtfrase_dom"/>
</dbReference>
<dbReference type="Gene3D" id="3.40.50.150">
    <property type="entry name" value="Vaccinia Virus protein VP39"/>
    <property type="match status" value="1"/>
</dbReference>
<keyword evidence="2 5" id="KW-0808">Transferase</keyword>
<proteinExistence type="inferred from homology"/>
<comment type="catalytic activity">
    <reaction evidence="4 5">
        <text>L-glutaminyl-[peptide chain release factor] + S-adenosyl-L-methionine = N(5)-methyl-L-glutaminyl-[peptide chain release factor] + S-adenosyl-L-homocysteine + H(+)</text>
        <dbReference type="Rhea" id="RHEA:42896"/>
        <dbReference type="Rhea" id="RHEA-COMP:10271"/>
        <dbReference type="Rhea" id="RHEA-COMP:10272"/>
        <dbReference type="ChEBI" id="CHEBI:15378"/>
        <dbReference type="ChEBI" id="CHEBI:30011"/>
        <dbReference type="ChEBI" id="CHEBI:57856"/>
        <dbReference type="ChEBI" id="CHEBI:59789"/>
        <dbReference type="ChEBI" id="CHEBI:61891"/>
        <dbReference type="EC" id="2.1.1.297"/>
    </reaction>
</comment>
<feature type="binding site" evidence="5">
    <location>
        <begin position="126"/>
        <end position="130"/>
    </location>
    <ligand>
        <name>S-adenosyl-L-methionine</name>
        <dbReference type="ChEBI" id="CHEBI:59789"/>
    </ligand>
</feature>
<dbReference type="EMBL" id="CP080095">
    <property type="protein sequence ID" value="QYD70797.1"/>
    <property type="molecule type" value="Genomic_DNA"/>
</dbReference>
<dbReference type="PROSITE" id="PS00092">
    <property type="entry name" value="N6_MTASE"/>
    <property type="match status" value="1"/>
</dbReference>
<reference evidence="8 9" key="1">
    <citation type="submission" date="2021-07" db="EMBL/GenBank/DDBJ databases">
        <title>Paraburkholderia edwinii protects Aspergillus sp. from phenazines by acting as a toxin sponge.</title>
        <authorList>
            <person name="Dahlstrom K.M."/>
            <person name="Newman D.K."/>
        </authorList>
    </citation>
    <scope>NUCLEOTIDE SEQUENCE [LARGE SCALE GENOMIC DNA]</scope>
    <source>
        <strain evidence="8 9">Pe01</strain>
    </source>
</reference>
<comment type="function">
    <text evidence="5">Methylates the class 1 translation termination release factors RF1/PrfA and RF2/PrfB on the glutamine residue of the universally conserved GGQ motif.</text>
</comment>
<dbReference type="GO" id="GO:0032259">
    <property type="term" value="P:methylation"/>
    <property type="evidence" value="ECO:0007669"/>
    <property type="project" value="UniProtKB-KW"/>
</dbReference>
<name>A0ABX8UTX4_9BURK</name>
<dbReference type="SUPFAM" id="SSF53335">
    <property type="entry name" value="S-adenosyl-L-methionine-dependent methyltransferases"/>
    <property type="match status" value="1"/>
</dbReference>
<evidence type="ECO:0000256" key="4">
    <source>
        <dbReference type="ARBA" id="ARBA00048391"/>
    </source>
</evidence>
<comment type="similarity">
    <text evidence="5">Belongs to the protein N5-glutamine methyltransferase family. PrmC subfamily.</text>
</comment>
<keyword evidence="1 5" id="KW-0489">Methyltransferase</keyword>
<dbReference type="InterPro" id="IPR019874">
    <property type="entry name" value="RF_methyltr_PrmC"/>
</dbReference>
<feature type="domain" description="Methyltransferase small" evidence="6">
    <location>
        <begin position="103"/>
        <end position="206"/>
    </location>
</feature>
<dbReference type="PANTHER" id="PTHR18895:SF74">
    <property type="entry name" value="MTRF1L RELEASE FACTOR GLUTAMINE METHYLTRANSFERASE"/>
    <property type="match status" value="1"/>
</dbReference>
<dbReference type="Proteomes" id="UP000826462">
    <property type="component" value="Chromosome 1"/>
</dbReference>
<dbReference type="Pfam" id="PF05175">
    <property type="entry name" value="MTS"/>
    <property type="match status" value="1"/>
</dbReference>
<sequence length="308" mass="32770">MGNERAGASPSEAASATVAALLRASALPALEARILLAHLLGWRRTELITRADEPLAAAKVALWHQLEARRLAGEPIAQLVGAREFYGLEFEVTPHVLIPRPETELLVETTLDAIAGRARPRVLDLGTGTGAIVVAIASARPDAQVWAVDRSAEALQVAARNAARLLDAQRPGGPLTLLQGDWYAPLDATSDLRFDAIVSNPPYIASDDPHLAQGDLRFEPRGALTDEADGLSAIRSIVANAPAWLAAHGMLWIEHGYDQAVAVRALLAERGFDGVRSVCDLAGIERISGGELPPSAPSARTGEIRYHL</sequence>
<dbReference type="EC" id="2.1.1.297" evidence="5"/>
<feature type="binding site" evidence="5">
    <location>
        <position position="149"/>
    </location>
    <ligand>
        <name>S-adenosyl-L-methionine</name>
        <dbReference type="ChEBI" id="CHEBI:59789"/>
    </ligand>
</feature>
<dbReference type="InterPro" id="IPR004556">
    <property type="entry name" value="HemK-like"/>
</dbReference>
<dbReference type="Pfam" id="PF17827">
    <property type="entry name" value="PrmC_N"/>
    <property type="match status" value="1"/>
</dbReference>
<organism evidence="8 9">
    <name type="scientific">Paraburkholderia edwinii</name>
    <dbReference type="NCBI Taxonomy" id="2861782"/>
    <lineage>
        <taxon>Bacteria</taxon>
        <taxon>Pseudomonadati</taxon>
        <taxon>Pseudomonadota</taxon>
        <taxon>Betaproteobacteria</taxon>
        <taxon>Burkholderiales</taxon>
        <taxon>Burkholderiaceae</taxon>
        <taxon>Paraburkholderia</taxon>
    </lineage>
</organism>
<dbReference type="GO" id="GO:0102559">
    <property type="term" value="F:peptide chain release factor N(5)-glutamine methyltransferase activity"/>
    <property type="evidence" value="ECO:0007669"/>
    <property type="project" value="UniProtKB-EC"/>
</dbReference>
<feature type="binding site" evidence="5">
    <location>
        <begin position="200"/>
        <end position="203"/>
    </location>
    <ligand>
        <name>substrate</name>
    </ligand>
</feature>
<dbReference type="PANTHER" id="PTHR18895">
    <property type="entry name" value="HEMK METHYLTRANSFERASE"/>
    <property type="match status" value="1"/>
</dbReference>
<protein>
    <recommendedName>
        <fullName evidence="5">Release factor glutamine methyltransferase</fullName>
        <shortName evidence="5">RF MTase</shortName>
        <ecNumber evidence="5">2.1.1.297</ecNumber>
    </recommendedName>
    <alternativeName>
        <fullName evidence="5">N5-glutamine methyltransferase PrmC</fullName>
    </alternativeName>
    <alternativeName>
        <fullName evidence="5">Protein-(glutamine-N5) MTase PrmC</fullName>
    </alternativeName>
    <alternativeName>
        <fullName evidence="5">Protein-glutamine N-methyltransferase PrmC</fullName>
    </alternativeName>
</protein>
<evidence type="ECO:0000313" key="8">
    <source>
        <dbReference type="EMBL" id="QYD70797.1"/>
    </source>
</evidence>
<evidence type="ECO:0000313" key="9">
    <source>
        <dbReference type="Proteomes" id="UP000826462"/>
    </source>
</evidence>
<dbReference type="InterPro" id="IPR002052">
    <property type="entry name" value="DNA_methylase_N6_adenine_CS"/>
</dbReference>
<feature type="binding site" evidence="5">
    <location>
        <position position="182"/>
    </location>
    <ligand>
        <name>S-adenosyl-L-methionine</name>
        <dbReference type="ChEBI" id="CHEBI:59789"/>
    </ligand>
</feature>
<keyword evidence="9" id="KW-1185">Reference proteome</keyword>
<keyword evidence="3 5" id="KW-0949">S-adenosyl-L-methionine</keyword>